<dbReference type="AlphaFoldDB" id="A0A4P9WW27"/>
<evidence type="ECO:0000256" key="1">
    <source>
        <dbReference type="SAM" id="MobiDB-lite"/>
    </source>
</evidence>
<evidence type="ECO:0000313" key="3">
    <source>
        <dbReference type="Proteomes" id="UP000268535"/>
    </source>
</evidence>
<dbReference type="Proteomes" id="UP000268535">
    <property type="component" value="Unassembled WGS sequence"/>
</dbReference>
<organism evidence="2 3">
    <name type="scientific">Caulochytrium protostelioides</name>
    <dbReference type="NCBI Taxonomy" id="1555241"/>
    <lineage>
        <taxon>Eukaryota</taxon>
        <taxon>Fungi</taxon>
        <taxon>Fungi incertae sedis</taxon>
        <taxon>Chytridiomycota</taxon>
        <taxon>Chytridiomycota incertae sedis</taxon>
        <taxon>Chytridiomycetes</taxon>
        <taxon>Caulochytriales</taxon>
        <taxon>Caulochytriaceae</taxon>
        <taxon>Caulochytrium</taxon>
    </lineage>
</organism>
<accession>A0A4P9WW27</accession>
<protein>
    <submittedName>
        <fullName evidence="2">Uncharacterized protein</fullName>
    </submittedName>
</protein>
<gene>
    <name evidence="2" type="ORF">CAUPRSCDRAFT_10725</name>
</gene>
<evidence type="ECO:0000313" key="2">
    <source>
        <dbReference type="EMBL" id="RKO97611.1"/>
    </source>
</evidence>
<reference evidence="3" key="1">
    <citation type="journal article" date="2018" name="Nat. Microbiol.">
        <title>Leveraging single-cell genomics to expand the fungal tree of life.</title>
        <authorList>
            <person name="Ahrendt S.R."/>
            <person name="Quandt C.A."/>
            <person name="Ciobanu D."/>
            <person name="Clum A."/>
            <person name="Salamov A."/>
            <person name="Andreopoulos B."/>
            <person name="Cheng J.F."/>
            <person name="Woyke T."/>
            <person name="Pelin A."/>
            <person name="Henrissat B."/>
            <person name="Reynolds N.K."/>
            <person name="Benny G.L."/>
            <person name="Smith M.E."/>
            <person name="James T.Y."/>
            <person name="Grigoriev I.V."/>
        </authorList>
    </citation>
    <scope>NUCLEOTIDE SEQUENCE [LARGE SCALE GENOMIC DNA]</scope>
    <source>
        <strain evidence="3">ATCC 52028</strain>
    </source>
</reference>
<name>A0A4P9WW27_9FUNG</name>
<sequence length="102" mass="9901">MAPSTAMATAPSGGIGDDAVWTAIHAARTFLPRRLLGAHRLVLGHDAVAASAAAPTVAAPGPSNRPHAGRGLLGAGTDAAADAAVEADTAAPVVVVPAGRPR</sequence>
<dbReference type="EMBL" id="ML009214">
    <property type="protein sequence ID" value="RKO97611.1"/>
    <property type="molecule type" value="Genomic_DNA"/>
</dbReference>
<proteinExistence type="predicted"/>
<feature type="region of interest" description="Disordered" evidence="1">
    <location>
        <begin position="53"/>
        <end position="76"/>
    </location>
</feature>